<evidence type="ECO:0000313" key="2">
    <source>
        <dbReference type="Proteomes" id="UP000828941"/>
    </source>
</evidence>
<evidence type="ECO:0000313" key="1">
    <source>
        <dbReference type="EMBL" id="KAI4338179.1"/>
    </source>
</evidence>
<accession>A0ACB9NRF0</accession>
<sequence>MPSLRKQFLLVAILFTLSNDLSVASSETAPDKYRICTWTRKHVYIENELGANKILTVHCKSDDDNLGVHYLKYGETYEFHFRDSWFGNTLFTCVLSHARKHAEIEVYDENRDCYHRRCDKHCRWNATRDAILGYSDTNPPKQDITVVWQQ</sequence>
<dbReference type="Proteomes" id="UP000828941">
    <property type="component" value="Chromosome 6"/>
</dbReference>
<dbReference type="EMBL" id="CM039431">
    <property type="protein sequence ID" value="KAI4338179.1"/>
    <property type="molecule type" value="Genomic_DNA"/>
</dbReference>
<proteinExistence type="predicted"/>
<organism evidence="1 2">
    <name type="scientific">Bauhinia variegata</name>
    <name type="common">Purple orchid tree</name>
    <name type="synonym">Phanera variegata</name>
    <dbReference type="NCBI Taxonomy" id="167791"/>
    <lineage>
        <taxon>Eukaryota</taxon>
        <taxon>Viridiplantae</taxon>
        <taxon>Streptophyta</taxon>
        <taxon>Embryophyta</taxon>
        <taxon>Tracheophyta</taxon>
        <taxon>Spermatophyta</taxon>
        <taxon>Magnoliopsida</taxon>
        <taxon>eudicotyledons</taxon>
        <taxon>Gunneridae</taxon>
        <taxon>Pentapetalae</taxon>
        <taxon>rosids</taxon>
        <taxon>fabids</taxon>
        <taxon>Fabales</taxon>
        <taxon>Fabaceae</taxon>
        <taxon>Cercidoideae</taxon>
        <taxon>Cercideae</taxon>
        <taxon>Bauhiniinae</taxon>
        <taxon>Bauhinia</taxon>
    </lineage>
</organism>
<name>A0ACB9NRF0_BAUVA</name>
<comment type="caution">
    <text evidence="1">The sequence shown here is derived from an EMBL/GenBank/DDBJ whole genome shotgun (WGS) entry which is preliminary data.</text>
</comment>
<keyword evidence="2" id="KW-1185">Reference proteome</keyword>
<protein>
    <submittedName>
        <fullName evidence="1">Uncharacterized protein</fullName>
    </submittedName>
</protein>
<reference evidence="1 2" key="1">
    <citation type="journal article" date="2022" name="DNA Res.">
        <title>Chromosomal-level genome assembly of the orchid tree Bauhinia variegata (Leguminosae; Cercidoideae) supports the allotetraploid origin hypothesis of Bauhinia.</title>
        <authorList>
            <person name="Zhong Y."/>
            <person name="Chen Y."/>
            <person name="Zheng D."/>
            <person name="Pang J."/>
            <person name="Liu Y."/>
            <person name="Luo S."/>
            <person name="Meng S."/>
            <person name="Qian L."/>
            <person name="Wei D."/>
            <person name="Dai S."/>
            <person name="Zhou R."/>
        </authorList>
    </citation>
    <scope>NUCLEOTIDE SEQUENCE [LARGE SCALE GENOMIC DNA]</scope>
    <source>
        <strain evidence="1">BV-YZ2020</strain>
    </source>
</reference>
<gene>
    <name evidence="1" type="ORF">L6164_016523</name>
</gene>